<comment type="caution">
    <text evidence="2">The sequence shown here is derived from an EMBL/GenBank/DDBJ whole genome shotgun (WGS) entry which is preliminary data.</text>
</comment>
<dbReference type="OrthoDB" id="2414035at2"/>
<feature type="transmembrane region" description="Helical" evidence="1">
    <location>
        <begin position="80"/>
        <end position="97"/>
    </location>
</feature>
<dbReference type="InterPro" id="IPR012507">
    <property type="entry name" value="YibE_F"/>
</dbReference>
<dbReference type="STRING" id="1114972.FD35_GL001634"/>
<evidence type="ECO:0000313" key="2">
    <source>
        <dbReference type="EMBL" id="KRL56541.1"/>
    </source>
</evidence>
<dbReference type="PANTHER" id="PTHR41771:SF1">
    <property type="entry name" value="MEMBRANE PROTEIN"/>
    <property type="match status" value="1"/>
</dbReference>
<keyword evidence="1" id="KW-1133">Transmembrane helix</keyword>
<organism evidence="2 3">
    <name type="scientific">Furfurilactobacillus rossiae DSM 15814</name>
    <dbReference type="NCBI Taxonomy" id="1114972"/>
    <lineage>
        <taxon>Bacteria</taxon>
        <taxon>Bacillati</taxon>
        <taxon>Bacillota</taxon>
        <taxon>Bacilli</taxon>
        <taxon>Lactobacillales</taxon>
        <taxon>Lactobacillaceae</taxon>
        <taxon>Furfurilactobacillus</taxon>
    </lineage>
</organism>
<dbReference type="AlphaFoldDB" id="A0A0R1RI25"/>
<dbReference type="EMBL" id="AZFF01000003">
    <property type="protein sequence ID" value="KRL56541.1"/>
    <property type="molecule type" value="Genomic_DNA"/>
</dbReference>
<evidence type="ECO:0000256" key="1">
    <source>
        <dbReference type="SAM" id="Phobius"/>
    </source>
</evidence>
<dbReference type="PANTHER" id="PTHR41771">
    <property type="entry name" value="MEMBRANE PROTEIN-RELATED"/>
    <property type="match status" value="1"/>
</dbReference>
<name>A0A0R1RI25_9LACO</name>
<sequence>MTTFSVLALLLFLAMWAVGGKQGAIAFVSLGVNFALLFLTIVLVQFHLPPLPVTLVAGTIILAVTIFFGNDDDNSTTTAFYASVIVMLLLLLFIVPVEHWAQVAGFGDEDSEDLEGMSLYIGISFLKVEICTVVLSTLGAIAEAAMAISSGLSEIEMQQPTITGKRLFGDGLNVGKQIIGTTFNTLFFGFFGGFLSLFIWFVGLRYSIGEVFNDKVFVAELLMVLLSFIGVLITVPMTAAVASWRWHRQSQQSQKKPIVTKVDADE</sequence>
<proteinExistence type="predicted"/>
<dbReference type="PATRIC" id="fig|1114972.6.peg.1661"/>
<dbReference type="eggNOG" id="COG5438">
    <property type="taxonomic scope" value="Bacteria"/>
</dbReference>
<evidence type="ECO:0000313" key="3">
    <source>
        <dbReference type="Proteomes" id="UP000051999"/>
    </source>
</evidence>
<keyword evidence="1" id="KW-0812">Transmembrane</keyword>
<accession>A0A0R1RI25</accession>
<feature type="transmembrane region" description="Helical" evidence="1">
    <location>
        <begin position="222"/>
        <end position="246"/>
    </location>
</feature>
<dbReference type="PIRSF" id="PIRSF031503">
    <property type="entry name" value="UCP031503_mp"/>
    <property type="match status" value="1"/>
</dbReference>
<keyword evidence="1" id="KW-0472">Membrane</keyword>
<feature type="transmembrane region" description="Helical" evidence="1">
    <location>
        <begin position="50"/>
        <end position="68"/>
    </location>
</feature>
<protein>
    <submittedName>
        <fullName evidence="2">YibE F-like protein</fullName>
    </submittedName>
</protein>
<reference evidence="2 3" key="1">
    <citation type="journal article" date="2015" name="Genome Announc.">
        <title>Expanding the biotechnology potential of lactobacilli through comparative genomics of 213 strains and associated genera.</title>
        <authorList>
            <person name="Sun Z."/>
            <person name="Harris H.M."/>
            <person name="McCann A."/>
            <person name="Guo C."/>
            <person name="Argimon S."/>
            <person name="Zhang W."/>
            <person name="Yang X."/>
            <person name="Jeffery I.B."/>
            <person name="Cooney J.C."/>
            <person name="Kagawa T.F."/>
            <person name="Liu W."/>
            <person name="Song Y."/>
            <person name="Salvetti E."/>
            <person name="Wrobel A."/>
            <person name="Rasinkangas P."/>
            <person name="Parkhill J."/>
            <person name="Rea M.C."/>
            <person name="O'Sullivan O."/>
            <person name="Ritari J."/>
            <person name="Douillard F.P."/>
            <person name="Paul Ross R."/>
            <person name="Yang R."/>
            <person name="Briner A.E."/>
            <person name="Felis G.E."/>
            <person name="de Vos W.M."/>
            <person name="Barrangou R."/>
            <person name="Klaenhammer T.R."/>
            <person name="Caufield P.W."/>
            <person name="Cui Y."/>
            <person name="Zhang H."/>
            <person name="O'Toole P.W."/>
        </authorList>
    </citation>
    <scope>NUCLEOTIDE SEQUENCE [LARGE SCALE GENOMIC DNA]</scope>
    <source>
        <strain evidence="2 3">DSM 15814</strain>
    </source>
</reference>
<dbReference type="InterPro" id="IPR014564">
    <property type="entry name" value="UCP031503_TM"/>
</dbReference>
<dbReference type="Pfam" id="PF07907">
    <property type="entry name" value="YibE_F"/>
    <property type="match status" value="1"/>
</dbReference>
<gene>
    <name evidence="2" type="ORF">FD35_GL001634</name>
</gene>
<dbReference type="Proteomes" id="UP000051999">
    <property type="component" value="Unassembled WGS sequence"/>
</dbReference>
<dbReference type="RefSeq" id="WP_017262174.1">
    <property type="nucleotide sequence ID" value="NZ_AUAW01000005.1"/>
</dbReference>
<feature type="transmembrane region" description="Helical" evidence="1">
    <location>
        <begin position="117"/>
        <end position="142"/>
    </location>
</feature>
<keyword evidence="3" id="KW-1185">Reference proteome</keyword>
<feature type="transmembrane region" description="Helical" evidence="1">
    <location>
        <begin position="183"/>
        <end position="202"/>
    </location>
</feature>